<organism evidence="1 2">
    <name type="scientific">Nonomuraea endophytica</name>
    <dbReference type="NCBI Taxonomy" id="714136"/>
    <lineage>
        <taxon>Bacteria</taxon>
        <taxon>Bacillati</taxon>
        <taxon>Actinomycetota</taxon>
        <taxon>Actinomycetes</taxon>
        <taxon>Streptosporangiales</taxon>
        <taxon>Streptosporangiaceae</taxon>
        <taxon>Nonomuraea</taxon>
    </lineage>
</organism>
<reference evidence="1 2" key="1">
    <citation type="submission" date="2020-08" db="EMBL/GenBank/DDBJ databases">
        <title>Genomic Encyclopedia of Type Strains, Phase IV (KMG-IV): sequencing the most valuable type-strain genomes for metagenomic binning, comparative biology and taxonomic classification.</title>
        <authorList>
            <person name="Goeker M."/>
        </authorList>
    </citation>
    <scope>NUCLEOTIDE SEQUENCE [LARGE SCALE GENOMIC DNA]</scope>
    <source>
        <strain evidence="1 2">DSM 45385</strain>
    </source>
</reference>
<proteinExistence type="predicted"/>
<sequence>MRALIVLTLVAIIAIAYVAVVWIQSRVKGARESQRELARHRQLVAELHQLAIDQLGVDPTAQLLELKIRKFHTAPSTRKEARS</sequence>
<dbReference type="AlphaFoldDB" id="A0A7W8EJA3"/>
<comment type="caution">
    <text evidence="1">The sequence shown here is derived from an EMBL/GenBank/DDBJ whole genome shotgun (WGS) entry which is preliminary data.</text>
</comment>
<dbReference type="Proteomes" id="UP000568380">
    <property type="component" value="Unassembled WGS sequence"/>
</dbReference>
<dbReference type="EMBL" id="JACHIN010000010">
    <property type="protein sequence ID" value="MBB5081326.1"/>
    <property type="molecule type" value="Genomic_DNA"/>
</dbReference>
<evidence type="ECO:0000313" key="1">
    <source>
        <dbReference type="EMBL" id="MBB5081326.1"/>
    </source>
</evidence>
<accession>A0A7W8EJA3</accession>
<keyword evidence="2" id="KW-1185">Reference proteome</keyword>
<gene>
    <name evidence="1" type="ORF">HNR40_006821</name>
</gene>
<protein>
    <submittedName>
        <fullName evidence="1">Uncharacterized protein</fullName>
    </submittedName>
</protein>
<name>A0A7W8EJA3_9ACTN</name>
<dbReference type="RefSeq" id="WP_184968590.1">
    <property type="nucleotide sequence ID" value="NZ_JACHIN010000010.1"/>
</dbReference>
<evidence type="ECO:0000313" key="2">
    <source>
        <dbReference type="Proteomes" id="UP000568380"/>
    </source>
</evidence>